<keyword evidence="4" id="KW-1185">Reference proteome</keyword>
<sequence length="162" mass="18435">MKNIVLVFNLFLLLFTSNSCKNEIEPKQKEEKEPEKISIVKEKWHWDNPEKQSESAGYAQVVKVGNTIYISGVPTDDLSPEGITRLYNTLKECLASFGATSKDVVKETLYTTDIEAMKKYNDARKAFYQGDYPAASWVQISRLYEPNAKLEVDLIAEITDSK</sequence>
<protein>
    <submittedName>
        <fullName evidence="3">RidA family protein</fullName>
        <ecNumber evidence="3">3.5.-.-</ecNumber>
    </submittedName>
</protein>
<proteinExistence type="inferred from homology"/>
<evidence type="ECO:0000313" key="3">
    <source>
        <dbReference type="EMBL" id="MEB3345234.1"/>
    </source>
</evidence>
<dbReference type="PANTHER" id="PTHR11803:SF58">
    <property type="entry name" value="PROTEIN HMF1-RELATED"/>
    <property type="match status" value="1"/>
</dbReference>
<dbReference type="Pfam" id="PF01042">
    <property type="entry name" value="Ribonuc_L-PSP"/>
    <property type="match status" value="1"/>
</dbReference>
<dbReference type="EC" id="3.5.-.-" evidence="3"/>
<evidence type="ECO:0000256" key="1">
    <source>
        <dbReference type="ARBA" id="ARBA00010552"/>
    </source>
</evidence>
<dbReference type="PANTHER" id="PTHR11803">
    <property type="entry name" value="2-IMINOBUTANOATE/2-IMINOPROPANOATE DEAMINASE RIDA"/>
    <property type="match status" value="1"/>
</dbReference>
<dbReference type="Gene3D" id="3.30.1330.40">
    <property type="entry name" value="RutC-like"/>
    <property type="match status" value="1"/>
</dbReference>
<comment type="similarity">
    <text evidence="1">Belongs to the RutC family.</text>
</comment>
<evidence type="ECO:0000313" key="4">
    <source>
        <dbReference type="Proteomes" id="UP001327027"/>
    </source>
</evidence>
<feature type="chain" id="PRO_5045609104" evidence="2">
    <location>
        <begin position="22"/>
        <end position="162"/>
    </location>
</feature>
<name>A0ABU5ZT79_9FLAO</name>
<dbReference type="InterPro" id="IPR006175">
    <property type="entry name" value="YjgF/YER057c/UK114"/>
</dbReference>
<dbReference type="GO" id="GO:0016787">
    <property type="term" value="F:hydrolase activity"/>
    <property type="evidence" value="ECO:0007669"/>
    <property type="project" value="UniProtKB-KW"/>
</dbReference>
<dbReference type="SUPFAM" id="SSF55298">
    <property type="entry name" value="YjgF-like"/>
    <property type="match status" value="1"/>
</dbReference>
<dbReference type="RefSeq" id="WP_324179265.1">
    <property type="nucleotide sequence ID" value="NZ_BAABAW010000008.1"/>
</dbReference>
<dbReference type="Proteomes" id="UP001327027">
    <property type="component" value="Unassembled WGS sequence"/>
</dbReference>
<keyword evidence="2" id="KW-0732">Signal</keyword>
<keyword evidence="3" id="KW-0378">Hydrolase</keyword>
<accession>A0ABU5ZT79</accession>
<gene>
    <name evidence="3" type="ORF">U6A24_07180</name>
</gene>
<dbReference type="EMBL" id="JAYKLX010000003">
    <property type="protein sequence ID" value="MEB3345234.1"/>
    <property type="molecule type" value="Genomic_DNA"/>
</dbReference>
<organism evidence="3 4">
    <name type="scientific">Aquimarina gracilis</name>
    <dbReference type="NCBI Taxonomy" id="874422"/>
    <lineage>
        <taxon>Bacteria</taxon>
        <taxon>Pseudomonadati</taxon>
        <taxon>Bacteroidota</taxon>
        <taxon>Flavobacteriia</taxon>
        <taxon>Flavobacteriales</taxon>
        <taxon>Flavobacteriaceae</taxon>
        <taxon>Aquimarina</taxon>
    </lineage>
</organism>
<dbReference type="CDD" id="cd00448">
    <property type="entry name" value="YjgF_YER057c_UK114_family"/>
    <property type="match status" value="1"/>
</dbReference>
<dbReference type="InterPro" id="IPR035959">
    <property type="entry name" value="RutC-like_sf"/>
</dbReference>
<feature type="signal peptide" evidence="2">
    <location>
        <begin position="1"/>
        <end position="21"/>
    </location>
</feature>
<evidence type="ECO:0000256" key="2">
    <source>
        <dbReference type="SAM" id="SignalP"/>
    </source>
</evidence>
<comment type="caution">
    <text evidence="3">The sequence shown here is derived from an EMBL/GenBank/DDBJ whole genome shotgun (WGS) entry which is preliminary data.</text>
</comment>
<reference evidence="3 4" key="1">
    <citation type="journal article" date="2013" name="Int. J. Syst. Evol. Microbiol.">
        <title>Aquimarina gracilis sp. nov., isolated from the gut microflora of a mussel, Mytilus coruscus, and emended description of Aquimarina spongiae.</title>
        <authorList>
            <person name="Park S.C."/>
            <person name="Choe H.N."/>
            <person name="Baik K.S."/>
            <person name="Seong C.N."/>
        </authorList>
    </citation>
    <scope>NUCLEOTIDE SEQUENCE [LARGE SCALE GENOMIC DNA]</scope>
    <source>
        <strain evidence="3 4">PSC32</strain>
    </source>
</reference>